<dbReference type="AlphaFoldDB" id="A0A448XJB8"/>
<gene>
    <name evidence="2" type="ORF">PXEA_LOCUS31446</name>
</gene>
<protein>
    <submittedName>
        <fullName evidence="2">Uncharacterized protein</fullName>
    </submittedName>
</protein>
<dbReference type="Proteomes" id="UP000784294">
    <property type="component" value="Unassembled WGS sequence"/>
</dbReference>
<feature type="region of interest" description="Disordered" evidence="1">
    <location>
        <begin position="37"/>
        <end position="64"/>
    </location>
</feature>
<evidence type="ECO:0000313" key="2">
    <source>
        <dbReference type="EMBL" id="VEL38006.1"/>
    </source>
</evidence>
<name>A0A448XJB8_9PLAT</name>
<accession>A0A448XJB8</accession>
<feature type="compositionally biased region" description="Basic and acidic residues" evidence="1">
    <location>
        <begin position="45"/>
        <end position="64"/>
    </location>
</feature>
<reference evidence="2" key="1">
    <citation type="submission" date="2018-11" db="EMBL/GenBank/DDBJ databases">
        <authorList>
            <consortium name="Pathogen Informatics"/>
        </authorList>
    </citation>
    <scope>NUCLEOTIDE SEQUENCE</scope>
</reference>
<proteinExistence type="predicted"/>
<organism evidence="2 3">
    <name type="scientific">Protopolystoma xenopodis</name>
    <dbReference type="NCBI Taxonomy" id="117903"/>
    <lineage>
        <taxon>Eukaryota</taxon>
        <taxon>Metazoa</taxon>
        <taxon>Spiralia</taxon>
        <taxon>Lophotrochozoa</taxon>
        <taxon>Platyhelminthes</taxon>
        <taxon>Monogenea</taxon>
        <taxon>Polyopisthocotylea</taxon>
        <taxon>Polystomatidea</taxon>
        <taxon>Polystomatidae</taxon>
        <taxon>Protopolystoma</taxon>
    </lineage>
</organism>
<evidence type="ECO:0000313" key="3">
    <source>
        <dbReference type="Proteomes" id="UP000784294"/>
    </source>
</evidence>
<evidence type="ECO:0000256" key="1">
    <source>
        <dbReference type="SAM" id="MobiDB-lite"/>
    </source>
</evidence>
<sequence>MCSQAVRKWGSGLKPVATRFRARNSCLSAELNLPESTNLQRRKAEHGSERSEGQKERSRGTALKERRSGRNWVAAIALRDVIGVLTIIRNAAGRKYEPNLDKSPGKRRQIDLICVLETGCCGYRYNHKSGFCPDLACRTCRPEPRSPLLCCFSAMDQCDANIPAAWNATSEAKVDLTNGAVFSNTLAGVYSGTKPEPRGLERGRNCCTDEWVERIAVMLRFDEWY</sequence>
<comment type="caution">
    <text evidence="2">The sequence shown here is derived from an EMBL/GenBank/DDBJ whole genome shotgun (WGS) entry which is preliminary data.</text>
</comment>
<keyword evidence="3" id="KW-1185">Reference proteome</keyword>
<dbReference type="EMBL" id="CAAALY010256595">
    <property type="protein sequence ID" value="VEL38006.1"/>
    <property type="molecule type" value="Genomic_DNA"/>
</dbReference>